<evidence type="ECO:0000313" key="1">
    <source>
        <dbReference type="EMBL" id="SFK60999.1"/>
    </source>
</evidence>
<dbReference type="InterPro" id="IPR005361">
    <property type="entry name" value="UPF0158"/>
</dbReference>
<dbReference type="Proteomes" id="UP000198725">
    <property type="component" value="Unassembled WGS sequence"/>
</dbReference>
<evidence type="ECO:0000313" key="2">
    <source>
        <dbReference type="Proteomes" id="UP000198725"/>
    </source>
</evidence>
<accession>A0A1I4AZ89</accession>
<gene>
    <name evidence="1" type="ORF">SAMN05192579_104175</name>
</gene>
<keyword evidence="2" id="KW-1185">Reference proteome</keyword>
<reference evidence="2" key="1">
    <citation type="submission" date="2016-10" db="EMBL/GenBank/DDBJ databases">
        <authorList>
            <person name="Varghese N."/>
            <person name="Submissions S."/>
        </authorList>
    </citation>
    <scope>NUCLEOTIDE SEQUENCE [LARGE SCALE GENOMIC DNA]</scope>
    <source>
        <strain evidence="2">MO64</strain>
    </source>
</reference>
<dbReference type="AlphaFoldDB" id="A0A1I4AZ89"/>
<dbReference type="Pfam" id="PF03682">
    <property type="entry name" value="UPF0158"/>
    <property type="match status" value="1"/>
</dbReference>
<dbReference type="RefSeq" id="WP_092702615.1">
    <property type="nucleotide sequence ID" value="NZ_FOSR01000004.1"/>
</dbReference>
<proteinExistence type="predicted"/>
<name>A0A1I4AZ89_9GAMM</name>
<sequence length="143" mass="16155">MSEQTPVKLGDLEDALMFVDAGSGFDTAAWVCRETGAVLWHSDDSDELEPLPEDIDDTERYVPVPDKREFGLGKPLALEFARTQLPACYEQVCGIFAHRGAYARFKDLLERHQSLDAWHQWESEQTRQALRAWCADNGLTPAD</sequence>
<dbReference type="EMBL" id="FOSR01000004">
    <property type="protein sequence ID" value="SFK60999.1"/>
    <property type="molecule type" value="Genomic_DNA"/>
</dbReference>
<protein>
    <submittedName>
        <fullName evidence="1">Uncharacterized protein family (UPF0158)</fullName>
    </submittedName>
</protein>
<organism evidence="1 2">
    <name type="scientific">Rhodanobacter glycinis</name>
    <dbReference type="NCBI Taxonomy" id="582702"/>
    <lineage>
        <taxon>Bacteria</taxon>
        <taxon>Pseudomonadati</taxon>
        <taxon>Pseudomonadota</taxon>
        <taxon>Gammaproteobacteria</taxon>
        <taxon>Lysobacterales</taxon>
        <taxon>Rhodanobacteraceae</taxon>
        <taxon>Rhodanobacter</taxon>
    </lineage>
</organism>